<evidence type="ECO:0000259" key="3">
    <source>
        <dbReference type="PROSITE" id="PS50110"/>
    </source>
</evidence>
<dbReference type="CDD" id="cd00156">
    <property type="entry name" value="REC"/>
    <property type="match status" value="1"/>
</dbReference>
<dbReference type="InterPro" id="IPR011006">
    <property type="entry name" value="CheY-like_superfamily"/>
</dbReference>
<name>A0ABR7CW76_9BACT</name>
<proteinExistence type="predicted"/>
<feature type="domain" description="Response regulatory" evidence="3">
    <location>
        <begin position="8"/>
        <end position="122"/>
    </location>
</feature>
<keyword evidence="5" id="KW-1185">Reference proteome</keyword>
<reference evidence="4 5" key="1">
    <citation type="submission" date="2020-08" db="EMBL/GenBank/DDBJ databases">
        <title>Genome public.</title>
        <authorList>
            <person name="Liu C."/>
            <person name="Sun Q."/>
        </authorList>
    </citation>
    <scope>NUCLEOTIDE SEQUENCE [LARGE SCALE GENOMIC DNA]</scope>
    <source>
        <strain evidence="4 5">NSJ-56</strain>
    </source>
</reference>
<dbReference type="PANTHER" id="PTHR44591">
    <property type="entry name" value="STRESS RESPONSE REGULATOR PROTEIN 1"/>
    <property type="match status" value="1"/>
</dbReference>
<dbReference type="Pfam" id="PF00072">
    <property type="entry name" value="Response_reg"/>
    <property type="match status" value="1"/>
</dbReference>
<dbReference type="Gene3D" id="1.10.10.10">
    <property type="entry name" value="Winged helix-like DNA-binding domain superfamily/Winged helix DNA-binding domain"/>
    <property type="match status" value="1"/>
</dbReference>
<evidence type="ECO:0000256" key="1">
    <source>
        <dbReference type="ARBA" id="ARBA00022553"/>
    </source>
</evidence>
<dbReference type="SUPFAM" id="SSF52172">
    <property type="entry name" value="CheY-like"/>
    <property type="match status" value="1"/>
</dbReference>
<dbReference type="InterPro" id="IPR001789">
    <property type="entry name" value="Sig_transdc_resp-reg_receiver"/>
</dbReference>
<dbReference type="SMART" id="SM00448">
    <property type="entry name" value="REC"/>
    <property type="match status" value="1"/>
</dbReference>
<protein>
    <submittedName>
        <fullName evidence="4">Response regulator</fullName>
    </submittedName>
</protein>
<accession>A0ABR7CW76</accession>
<dbReference type="InterPro" id="IPR050595">
    <property type="entry name" value="Bact_response_regulator"/>
</dbReference>
<keyword evidence="1 2" id="KW-0597">Phosphoprotein</keyword>
<comment type="caution">
    <text evidence="4">The sequence shown here is derived from an EMBL/GenBank/DDBJ whole genome shotgun (WGS) entry which is preliminary data.</text>
</comment>
<dbReference type="Proteomes" id="UP000646484">
    <property type="component" value="Unassembled WGS sequence"/>
</dbReference>
<evidence type="ECO:0000313" key="5">
    <source>
        <dbReference type="Proteomes" id="UP000646484"/>
    </source>
</evidence>
<dbReference type="InterPro" id="IPR036388">
    <property type="entry name" value="WH-like_DNA-bd_sf"/>
</dbReference>
<dbReference type="PANTHER" id="PTHR44591:SF3">
    <property type="entry name" value="RESPONSE REGULATORY DOMAIN-CONTAINING PROTEIN"/>
    <property type="match status" value="1"/>
</dbReference>
<dbReference type="EMBL" id="JACOOH010000001">
    <property type="protein sequence ID" value="MBC5619937.1"/>
    <property type="molecule type" value="Genomic_DNA"/>
</dbReference>
<evidence type="ECO:0000313" key="4">
    <source>
        <dbReference type="EMBL" id="MBC5619937.1"/>
    </source>
</evidence>
<feature type="modified residue" description="4-aspartylphosphate" evidence="2">
    <location>
        <position position="57"/>
    </location>
</feature>
<organism evidence="4 5">
    <name type="scientific">Butyricimonas hominis</name>
    <dbReference type="NCBI Taxonomy" id="2763032"/>
    <lineage>
        <taxon>Bacteria</taxon>
        <taxon>Pseudomonadati</taxon>
        <taxon>Bacteroidota</taxon>
        <taxon>Bacteroidia</taxon>
        <taxon>Bacteroidales</taxon>
        <taxon>Odoribacteraceae</taxon>
        <taxon>Butyricimonas</taxon>
    </lineage>
</organism>
<dbReference type="Gene3D" id="3.40.50.2300">
    <property type="match status" value="1"/>
</dbReference>
<sequence length="232" mass="26854">MENKAQIKVLYAENDKEGADLTRAILELHDYFVEIAPDGKKAWEAYKKEKPDILLLDLDMPEIDGLELTRLIREKDPGTHIIIYTSHAKQKNEIAVLDAGADEFFGKDKEPEMLVKHLNRLRERIVKKLNSPNLYQLSRYTTYNSTTRVITIRGERRQMPRVDGRFLHLLCVKNHEIADKDFLIQGIWGKASANKESELKKYASRVRLYLNADPTLQIECRDGGYILLSLEQ</sequence>
<gene>
    <name evidence="4" type="ORF">H8S64_02370</name>
</gene>
<dbReference type="RefSeq" id="WP_186974796.1">
    <property type="nucleotide sequence ID" value="NZ_JACOOH010000001.1"/>
</dbReference>
<dbReference type="PROSITE" id="PS50110">
    <property type="entry name" value="RESPONSE_REGULATORY"/>
    <property type="match status" value="1"/>
</dbReference>
<evidence type="ECO:0000256" key="2">
    <source>
        <dbReference type="PROSITE-ProRule" id="PRU00169"/>
    </source>
</evidence>